<name>A0A0F9U299_9ZZZZ</name>
<evidence type="ECO:0000313" key="1">
    <source>
        <dbReference type="EMBL" id="KKN55456.1"/>
    </source>
</evidence>
<accession>A0A0F9U299</accession>
<reference evidence="1" key="1">
    <citation type="journal article" date="2015" name="Nature">
        <title>Complex archaea that bridge the gap between prokaryotes and eukaryotes.</title>
        <authorList>
            <person name="Spang A."/>
            <person name="Saw J.H."/>
            <person name="Jorgensen S.L."/>
            <person name="Zaremba-Niedzwiedzka K."/>
            <person name="Martijn J."/>
            <person name="Lind A.E."/>
            <person name="van Eijk R."/>
            <person name="Schleper C."/>
            <person name="Guy L."/>
            <person name="Ettema T.J."/>
        </authorList>
    </citation>
    <scope>NUCLEOTIDE SEQUENCE</scope>
</reference>
<organism evidence="1">
    <name type="scientific">marine sediment metagenome</name>
    <dbReference type="NCBI Taxonomy" id="412755"/>
    <lineage>
        <taxon>unclassified sequences</taxon>
        <taxon>metagenomes</taxon>
        <taxon>ecological metagenomes</taxon>
    </lineage>
</organism>
<comment type="caution">
    <text evidence="1">The sequence shown here is derived from an EMBL/GenBank/DDBJ whole genome shotgun (WGS) entry which is preliminary data.</text>
</comment>
<proteinExistence type="predicted"/>
<gene>
    <name evidence="1" type="ORF">LCGC14_0582260</name>
</gene>
<dbReference type="AlphaFoldDB" id="A0A0F9U299"/>
<sequence length="136" mass="14768">MGGMGTGGYARGHHAIAHCKRCGNKVLRRHLVFDGHFPDLLVCTDCFDPKHPQDYLPDIHDPETIYKPTGDLDKAAANTLVVSFPPWKFIYGADYPTTSSGRPLNLTPTFKVPGLVTLGLDDNNKFTINGGGVTDA</sequence>
<dbReference type="EMBL" id="LAZR01000884">
    <property type="protein sequence ID" value="KKN55456.1"/>
    <property type="molecule type" value="Genomic_DNA"/>
</dbReference>
<protein>
    <submittedName>
        <fullName evidence="1">Uncharacterized protein</fullName>
    </submittedName>
</protein>